<dbReference type="STRING" id="103827.A0A0N5DAF9"/>
<proteinExistence type="predicted"/>
<evidence type="ECO:0000313" key="3">
    <source>
        <dbReference type="Proteomes" id="UP000276776"/>
    </source>
</evidence>
<dbReference type="AlphaFoldDB" id="A0A0N5DAF9"/>
<dbReference type="Proteomes" id="UP000276776">
    <property type="component" value="Unassembled WGS sequence"/>
</dbReference>
<name>A0A0N5DAF9_THECL</name>
<feature type="compositionally biased region" description="Basic and acidic residues" evidence="1">
    <location>
        <begin position="222"/>
        <end position="235"/>
    </location>
</feature>
<sequence length="499" mass="56969">MIEKRTRNDGDDDDDDAMCLLLMFEPPFTGDFDLDVEFGSSLQHPFSLRSRLREVREAFRGFRTSSCNACVALRKPMKEIEVAIQFLHEVIRTDKYEVLIGSASAVFDAVLAYIALLKYPVPHVQLLDWVENKILCSDIYDDVTSQSESSSNGEGVRLATELLKAIMETEENSQDTNLKSRKDAIVDKLHNMHESISEKLNDPGFENTFDNDATSFSGRSVENSEEREEKKDTKTCEEEVQKLSDGSEIRTRKTKTFNMKQNSKQVTIRSHGNSGNETVNIFHDGNMSFKNDLATDNFFTSRKPSVHTDLNRSKHFNDVLESTDKSNNESECISQKIRSVHHTDTVSQRVSKTAMKNGKIVWDDAAHKIDKNELNATQVEIFKNDKIIGRQGSGSYEEKSTVKMGLTQLSSSPPIPPKQRHVVQYMQTFGNEREDQDDFFKGSTLASYITLNDNLRYYEEQYKKQISFEFSLSGMLFIMNNILRLTGVIAFTEPFFTYH</sequence>
<accession>A0A0N5DAF9</accession>
<gene>
    <name evidence="2" type="ORF">TCLT_LOCUS10145</name>
</gene>
<evidence type="ECO:0000256" key="1">
    <source>
        <dbReference type="SAM" id="MobiDB-lite"/>
    </source>
</evidence>
<reference evidence="4" key="1">
    <citation type="submission" date="2017-02" db="UniProtKB">
        <authorList>
            <consortium name="WormBaseParasite"/>
        </authorList>
    </citation>
    <scope>IDENTIFICATION</scope>
</reference>
<dbReference type="WBParaSite" id="TCLT_0001015601-mRNA-1">
    <property type="protein sequence ID" value="TCLT_0001015601-mRNA-1"/>
    <property type="gene ID" value="TCLT_0001015601"/>
</dbReference>
<feature type="compositionally biased region" description="Polar residues" evidence="1">
    <location>
        <begin position="208"/>
        <end position="221"/>
    </location>
</feature>
<feature type="region of interest" description="Disordered" evidence="1">
    <location>
        <begin position="198"/>
        <end position="235"/>
    </location>
</feature>
<dbReference type="OrthoDB" id="25179at2759"/>
<evidence type="ECO:0000313" key="4">
    <source>
        <dbReference type="WBParaSite" id="TCLT_0001015601-mRNA-1"/>
    </source>
</evidence>
<keyword evidence="3" id="KW-1185">Reference proteome</keyword>
<dbReference type="EMBL" id="UYYF01004990">
    <property type="protein sequence ID" value="VDN07822.1"/>
    <property type="molecule type" value="Genomic_DNA"/>
</dbReference>
<reference evidence="2 3" key="2">
    <citation type="submission" date="2018-11" db="EMBL/GenBank/DDBJ databases">
        <authorList>
            <consortium name="Pathogen Informatics"/>
        </authorList>
    </citation>
    <scope>NUCLEOTIDE SEQUENCE [LARGE SCALE GENOMIC DNA]</scope>
</reference>
<dbReference type="OMA" id="HVVQYMQ"/>
<organism evidence="4">
    <name type="scientific">Thelazia callipaeda</name>
    <name type="common">Oriental eyeworm</name>
    <name type="synonym">Parasitic nematode</name>
    <dbReference type="NCBI Taxonomy" id="103827"/>
    <lineage>
        <taxon>Eukaryota</taxon>
        <taxon>Metazoa</taxon>
        <taxon>Ecdysozoa</taxon>
        <taxon>Nematoda</taxon>
        <taxon>Chromadorea</taxon>
        <taxon>Rhabditida</taxon>
        <taxon>Spirurina</taxon>
        <taxon>Spiruromorpha</taxon>
        <taxon>Thelazioidea</taxon>
        <taxon>Thelaziidae</taxon>
        <taxon>Thelazia</taxon>
    </lineage>
</organism>
<protein>
    <submittedName>
        <fullName evidence="4">Cyclin_C domain-containing protein</fullName>
    </submittedName>
</protein>
<evidence type="ECO:0000313" key="2">
    <source>
        <dbReference type="EMBL" id="VDN07822.1"/>
    </source>
</evidence>